<evidence type="ECO:0000313" key="1">
    <source>
        <dbReference type="EMBL" id="MDQ0438198.1"/>
    </source>
</evidence>
<organism evidence="1 2">
    <name type="scientific">Kaistia dalseonensis</name>
    <dbReference type="NCBI Taxonomy" id="410840"/>
    <lineage>
        <taxon>Bacteria</taxon>
        <taxon>Pseudomonadati</taxon>
        <taxon>Pseudomonadota</taxon>
        <taxon>Alphaproteobacteria</taxon>
        <taxon>Hyphomicrobiales</taxon>
        <taxon>Kaistiaceae</taxon>
        <taxon>Kaistia</taxon>
    </lineage>
</organism>
<keyword evidence="2" id="KW-1185">Reference proteome</keyword>
<dbReference type="Pfam" id="PF03928">
    <property type="entry name" value="HbpS-like"/>
    <property type="match status" value="1"/>
</dbReference>
<reference evidence="1 2" key="1">
    <citation type="submission" date="2023-07" db="EMBL/GenBank/DDBJ databases">
        <title>Genomic Encyclopedia of Type Strains, Phase IV (KMG-IV): sequencing the most valuable type-strain genomes for metagenomic binning, comparative biology and taxonomic classification.</title>
        <authorList>
            <person name="Goeker M."/>
        </authorList>
    </citation>
    <scope>NUCLEOTIDE SEQUENCE [LARGE SCALE GENOMIC DNA]</scope>
    <source>
        <strain evidence="1 2">B6-8</strain>
    </source>
</reference>
<name>A0ABU0H7C8_9HYPH</name>
<dbReference type="InterPro" id="IPR038084">
    <property type="entry name" value="PduO/GlcC-like_sf"/>
</dbReference>
<dbReference type="PANTHER" id="PTHR34309:SF1">
    <property type="entry name" value="PROTEIN GLCG"/>
    <property type="match status" value="1"/>
</dbReference>
<dbReference type="SUPFAM" id="SSF143744">
    <property type="entry name" value="GlcG-like"/>
    <property type="match status" value="1"/>
</dbReference>
<comment type="caution">
    <text evidence="1">The sequence shown here is derived from an EMBL/GenBank/DDBJ whole genome shotgun (WGS) entry which is preliminary data.</text>
</comment>
<gene>
    <name evidence="1" type="ORF">QO014_002590</name>
</gene>
<protein>
    <submittedName>
        <fullName evidence="1">Uncharacterized protein GlcG (DUF336 family)</fullName>
    </submittedName>
</protein>
<dbReference type="PANTHER" id="PTHR34309">
    <property type="entry name" value="SLR1406 PROTEIN"/>
    <property type="match status" value="1"/>
</dbReference>
<dbReference type="InterPro" id="IPR052517">
    <property type="entry name" value="GlcG_carb_metab_protein"/>
</dbReference>
<dbReference type="Gene3D" id="3.30.450.150">
    <property type="entry name" value="Haem-degrading domain"/>
    <property type="match status" value="1"/>
</dbReference>
<evidence type="ECO:0000313" key="2">
    <source>
        <dbReference type="Proteomes" id="UP001241603"/>
    </source>
</evidence>
<dbReference type="Proteomes" id="UP001241603">
    <property type="component" value="Unassembled WGS sequence"/>
</dbReference>
<accession>A0ABU0H7C8</accession>
<sequence>MNPLIHSRASLSSGAARMAADAALAHADGLGIAIAVAVVDDTGAPLVLIRVSRAQPSVAELALDKAYTAAVTGAPSEGFGRHMLSQPNLALGLANRPRLLPWGGGIPIVIDGQLVGAIGVSGSIEADDIACAEAGIAGLA</sequence>
<dbReference type="EMBL" id="JAUSVO010000003">
    <property type="protein sequence ID" value="MDQ0438198.1"/>
    <property type="molecule type" value="Genomic_DNA"/>
</dbReference>
<dbReference type="InterPro" id="IPR005624">
    <property type="entry name" value="PduO/GlcC-like"/>
</dbReference>
<proteinExistence type="predicted"/>